<dbReference type="GO" id="GO:0070373">
    <property type="term" value="P:negative regulation of ERK1 and ERK2 cascade"/>
    <property type="evidence" value="ECO:0007669"/>
    <property type="project" value="TreeGrafter"/>
</dbReference>
<evidence type="ECO:0000256" key="9">
    <source>
        <dbReference type="ARBA" id="ARBA00073021"/>
    </source>
</evidence>
<dbReference type="EMBL" id="VYXH01003119">
    <property type="protein sequence ID" value="NWQ88279.1"/>
    <property type="molecule type" value="Genomic_DNA"/>
</dbReference>
<evidence type="ECO:0000259" key="15">
    <source>
        <dbReference type="Pfam" id="PF16516"/>
    </source>
</evidence>
<feature type="coiled-coil region" evidence="13">
    <location>
        <begin position="278"/>
        <end position="344"/>
    </location>
</feature>
<evidence type="ECO:0000256" key="4">
    <source>
        <dbReference type="ARBA" id="ARBA00022490"/>
    </source>
</evidence>
<evidence type="ECO:0000256" key="6">
    <source>
        <dbReference type="ARBA" id="ARBA00023054"/>
    </source>
</evidence>
<dbReference type="FunFam" id="1.20.5.990:FF:000001">
    <property type="entry name" value="TNFAIP3 interacting protein 1"/>
    <property type="match status" value="1"/>
</dbReference>
<dbReference type="PANTHER" id="PTHR31882">
    <property type="entry name" value="TNFAIP3-INTERACTING PROTEIN COILED COIL FAMILY MEMBER"/>
    <property type="match status" value="1"/>
</dbReference>
<evidence type="ECO:0000256" key="11">
    <source>
        <dbReference type="ARBA" id="ARBA00079468"/>
    </source>
</evidence>
<evidence type="ECO:0000256" key="1">
    <source>
        <dbReference type="ARBA" id="ARBA00004123"/>
    </source>
</evidence>
<evidence type="ECO:0000256" key="5">
    <source>
        <dbReference type="ARBA" id="ARBA00022553"/>
    </source>
</evidence>
<evidence type="ECO:0000256" key="12">
    <source>
        <dbReference type="ARBA" id="ARBA00081786"/>
    </source>
</evidence>
<evidence type="ECO:0000256" key="7">
    <source>
        <dbReference type="ARBA" id="ARBA00023198"/>
    </source>
</evidence>
<evidence type="ECO:0000256" key="3">
    <source>
        <dbReference type="ARBA" id="ARBA00022481"/>
    </source>
</evidence>
<dbReference type="GO" id="GO:0071222">
    <property type="term" value="P:cellular response to lipopolysaccharide"/>
    <property type="evidence" value="ECO:0007669"/>
    <property type="project" value="TreeGrafter"/>
</dbReference>
<dbReference type="GO" id="GO:0006954">
    <property type="term" value="P:inflammatory response"/>
    <property type="evidence" value="ECO:0007669"/>
    <property type="project" value="UniProtKB-KW"/>
</dbReference>
<dbReference type="Gene3D" id="1.20.5.990">
    <property type="entry name" value="Nemo cc2-lz domain - 1d5 darpin complex"/>
    <property type="match status" value="1"/>
</dbReference>
<feature type="region of interest" description="Disordered" evidence="14">
    <location>
        <begin position="80"/>
        <end position="117"/>
    </location>
</feature>
<feature type="non-terminal residue" evidence="16">
    <location>
        <position position="634"/>
    </location>
</feature>
<keyword evidence="8" id="KW-0539">Nucleus</keyword>
<protein>
    <recommendedName>
        <fullName evidence="9">TNFAIP3-interacting protein 1</fullName>
    </recommendedName>
    <alternativeName>
        <fullName evidence="11">A20-binding inhibitor of NF-kappa-B activation 1</fullName>
    </alternativeName>
    <alternativeName>
        <fullName evidence="12">Nef-associated factor 1</fullName>
    </alternativeName>
    <alternativeName>
        <fullName evidence="10">Virion-associated nuclear shuttling protein</fullName>
    </alternativeName>
</protein>
<feature type="compositionally biased region" description="Polar residues" evidence="14">
    <location>
        <begin position="91"/>
        <end position="117"/>
    </location>
</feature>
<evidence type="ECO:0000256" key="8">
    <source>
        <dbReference type="ARBA" id="ARBA00023242"/>
    </source>
</evidence>
<dbReference type="GO" id="GO:0043124">
    <property type="term" value="P:negative regulation of canonical NF-kappaB signal transduction"/>
    <property type="evidence" value="ECO:0007669"/>
    <property type="project" value="UniProtKB-ARBA"/>
</dbReference>
<evidence type="ECO:0000256" key="13">
    <source>
        <dbReference type="SAM" id="Coils"/>
    </source>
</evidence>
<name>A0A7K4STJ0_9CHAR</name>
<keyword evidence="5" id="KW-0597">Phosphoprotein</keyword>
<feature type="domain" description="NF-kappa-B essential modulator NEMO CC2-LZ" evidence="15">
    <location>
        <begin position="397"/>
        <end position="486"/>
    </location>
</feature>
<comment type="subcellular location">
    <subcellularLocation>
        <location evidence="2">Cytoplasm</location>
    </subcellularLocation>
    <subcellularLocation>
        <location evidence="1">Nucleus</location>
    </subcellularLocation>
</comment>
<feature type="coiled-coil region" evidence="13">
    <location>
        <begin position="369"/>
        <end position="523"/>
    </location>
</feature>
<evidence type="ECO:0000256" key="2">
    <source>
        <dbReference type="ARBA" id="ARBA00004496"/>
    </source>
</evidence>
<proteinExistence type="predicted"/>
<dbReference type="GO" id="GO:0006357">
    <property type="term" value="P:regulation of transcription by RNA polymerase II"/>
    <property type="evidence" value="ECO:0007669"/>
    <property type="project" value="TreeGrafter"/>
</dbReference>
<dbReference type="Proteomes" id="UP000574691">
    <property type="component" value="Unassembled WGS sequence"/>
</dbReference>
<evidence type="ECO:0000313" key="17">
    <source>
        <dbReference type="Proteomes" id="UP000574691"/>
    </source>
</evidence>
<evidence type="ECO:0000256" key="10">
    <source>
        <dbReference type="ARBA" id="ARBA00075165"/>
    </source>
</evidence>
<organism evidence="16 17">
    <name type="scientific">Burhinus bistriatus</name>
    <dbReference type="NCBI Taxonomy" id="240201"/>
    <lineage>
        <taxon>Eukaryota</taxon>
        <taxon>Metazoa</taxon>
        <taxon>Chordata</taxon>
        <taxon>Craniata</taxon>
        <taxon>Vertebrata</taxon>
        <taxon>Euteleostomi</taxon>
        <taxon>Archelosauria</taxon>
        <taxon>Archosauria</taxon>
        <taxon>Dinosauria</taxon>
        <taxon>Saurischia</taxon>
        <taxon>Theropoda</taxon>
        <taxon>Coelurosauria</taxon>
        <taxon>Aves</taxon>
        <taxon>Neognathae</taxon>
        <taxon>Neoaves</taxon>
        <taxon>Charadriiformes</taxon>
        <taxon>Burhinidae</taxon>
        <taxon>Burhinus</taxon>
    </lineage>
</organism>
<accession>A0A7K4STJ0</accession>
<keyword evidence="3" id="KW-0488">Methylation</keyword>
<feature type="region of interest" description="Disordered" evidence="14">
    <location>
        <begin position="1"/>
        <end position="21"/>
    </location>
</feature>
<keyword evidence="17" id="KW-1185">Reference proteome</keyword>
<keyword evidence="4" id="KW-0963">Cytoplasm</keyword>
<dbReference type="InterPro" id="IPR032419">
    <property type="entry name" value="CC2-LZ_dom"/>
</dbReference>
<dbReference type="GO" id="GO:0005634">
    <property type="term" value="C:nucleus"/>
    <property type="evidence" value="ECO:0007669"/>
    <property type="project" value="UniProtKB-SubCell"/>
</dbReference>
<gene>
    <name evidence="16" type="primary">Tnip1</name>
    <name evidence="16" type="ORF">BURBIS_R08056</name>
</gene>
<dbReference type="GO" id="GO:0005737">
    <property type="term" value="C:cytoplasm"/>
    <property type="evidence" value="ECO:0007669"/>
    <property type="project" value="UniProtKB-SubCell"/>
</dbReference>
<keyword evidence="6 13" id="KW-0175">Coiled coil</keyword>
<feature type="non-terminal residue" evidence="16">
    <location>
        <position position="1"/>
    </location>
</feature>
<feature type="region of interest" description="Disordered" evidence="14">
    <location>
        <begin position="248"/>
        <end position="278"/>
    </location>
</feature>
<dbReference type="GO" id="GO:0010604">
    <property type="term" value="P:positive regulation of macromolecule metabolic process"/>
    <property type="evidence" value="ECO:0007669"/>
    <property type="project" value="UniProtKB-ARBA"/>
</dbReference>
<reference evidence="16 17" key="1">
    <citation type="submission" date="2019-09" db="EMBL/GenBank/DDBJ databases">
        <title>Bird 10,000 Genomes (B10K) Project - Family phase.</title>
        <authorList>
            <person name="Zhang G."/>
        </authorList>
    </citation>
    <scope>NUCLEOTIDE SEQUENCE [LARGE SCALE GENOMIC DNA]</scope>
    <source>
        <strain evidence="16">B10K-DU-001-64</strain>
        <tissue evidence="16">Muscle</tissue>
    </source>
</reference>
<comment type="caution">
    <text evidence="16">The sequence shown here is derived from an EMBL/GenBank/DDBJ whole genome shotgun (WGS) entry which is preliminary data.</text>
</comment>
<evidence type="ECO:0000256" key="14">
    <source>
        <dbReference type="SAM" id="MobiDB-lite"/>
    </source>
</evidence>
<dbReference type="Pfam" id="PF16516">
    <property type="entry name" value="CC2-LZ"/>
    <property type="match status" value="1"/>
</dbReference>
<feature type="compositionally biased region" description="Low complexity" evidence="14">
    <location>
        <begin position="260"/>
        <end position="270"/>
    </location>
</feature>
<dbReference type="GO" id="GO:0051019">
    <property type="term" value="F:mitogen-activated protein kinase binding"/>
    <property type="evidence" value="ECO:0007669"/>
    <property type="project" value="TreeGrafter"/>
</dbReference>
<keyword evidence="7" id="KW-0395">Inflammatory response</keyword>
<dbReference type="PANTHER" id="PTHR31882:SF3">
    <property type="entry name" value="TNFAIP3-INTERACTING PROTEIN 1"/>
    <property type="match status" value="1"/>
</dbReference>
<sequence>MEGRRPYRIYDPGGGTEENGSTAFERLVEENTRLKEKMQGIKSIGELLEESQVEASKLRQKAEDLVKDNKMLMASSSLEDLVETGAVGPDPSSTQVTPGSTQPDMETRKSPPSGSSSEFEIVAVEAQGFPQESGRAVSALDLEQPLNEDANLLPQLQQLESTLSGCAKEASKDQVFVRMGYMASELKRLASKVHKNEQRTSFLQTLCETLHSENKELRTKLERDLEQRNQALEKLRCENQELRRMVTLSSQDSGKREAAEQQQQSGAAVEKAPGRGELEAKEKKVKILEHQRRELLEVNKQWDQHFRATKQKYEQKVTDLHQELAEARRALTELESEREQKQRDFDRKLLLAKSRIETEEASPSGRAEKERLAMEVRDLQQRMRFLQEQLAPVTRQREYQEKEIQRLNKALEEALNVQASPPPIFASTMEPAGKVPQQELLTQNELLKQQVKIFEEDFQRERSDRERMNEEKEELKQQLEKLQKQLVLSNNQLRASKDDCQREKEEKEKLKKLLKQHKQASGERLHAEPLPGPLGPTCPMYQYQYSPPVAHPMYHGFDEWQQIRYPPAMPGEHTPGQNFHHFSPVSHSLVIHIPGKSLFLFHLLLQPEYPWRPPCAMARSQNAQAVAGVKPVPK</sequence>
<evidence type="ECO:0000313" key="16">
    <source>
        <dbReference type="EMBL" id="NWQ88279.1"/>
    </source>
</evidence>
<dbReference type="AlphaFoldDB" id="A0A7K4STJ0"/>